<evidence type="ECO:0000313" key="2">
    <source>
        <dbReference type="EMBL" id="CAA9399541.1"/>
    </source>
</evidence>
<protein>
    <submittedName>
        <fullName evidence="2">Uncharacterized protein</fullName>
    </submittedName>
</protein>
<gene>
    <name evidence="2" type="ORF">AVDCRST_MAG06-2089</name>
</gene>
<evidence type="ECO:0000256" key="1">
    <source>
        <dbReference type="SAM" id="MobiDB-lite"/>
    </source>
</evidence>
<feature type="non-terminal residue" evidence="2">
    <location>
        <position position="1"/>
    </location>
</feature>
<accession>A0A6J4NXE5</accession>
<proteinExistence type="predicted"/>
<feature type="region of interest" description="Disordered" evidence="1">
    <location>
        <begin position="1"/>
        <end position="45"/>
    </location>
</feature>
<dbReference type="AlphaFoldDB" id="A0A6J4NXE5"/>
<organism evidence="2">
    <name type="scientific">uncultured Nocardioides sp</name>
    <dbReference type="NCBI Taxonomy" id="198441"/>
    <lineage>
        <taxon>Bacteria</taxon>
        <taxon>Bacillati</taxon>
        <taxon>Actinomycetota</taxon>
        <taxon>Actinomycetes</taxon>
        <taxon>Propionibacteriales</taxon>
        <taxon>Nocardioidaceae</taxon>
        <taxon>Nocardioides</taxon>
        <taxon>environmental samples</taxon>
    </lineage>
</organism>
<dbReference type="EMBL" id="CADCUP010000140">
    <property type="protein sequence ID" value="CAA9399541.1"/>
    <property type="molecule type" value="Genomic_DNA"/>
</dbReference>
<sequence length="45" mass="4392">DPVLPAGRRRGGPGGRRAAPEGPRRGGRAARGEGAGGPPPRPAGL</sequence>
<reference evidence="2" key="1">
    <citation type="submission" date="2020-02" db="EMBL/GenBank/DDBJ databases">
        <authorList>
            <person name="Meier V. D."/>
        </authorList>
    </citation>
    <scope>NUCLEOTIDE SEQUENCE</scope>
    <source>
        <strain evidence="2">AVDCRST_MAG06</strain>
    </source>
</reference>
<name>A0A6J4NXE5_9ACTN</name>
<feature type="non-terminal residue" evidence="2">
    <location>
        <position position="45"/>
    </location>
</feature>